<dbReference type="AlphaFoldDB" id="A0A3S8R7R0"/>
<evidence type="ECO:0000313" key="1">
    <source>
        <dbReference type="EMBL" id="AZJ35806.1"/>
    </source>
</evidence>
<name>A0A3S8R7R0_9FLAO</name>
<dbReference type="Proteomes" id="UP000274593">
    <property type="component" value="Chromosome"/>
</dbReference>
<evidence type="ECO:0000313" key="2">
    <source>
        <dbReference type="Proteomes" id="UP000274593"/>
    </source>
</evidence>
<dbReference type="RefSeq" id="WP_125067568.1">
    <property type="nucleotide sequence ID" value="NZ_CP032548.1"/>
</dbReference>
<dbReference type="EMBL" id="CP032548">
    <property type="protein sequence ID" value="AZJ35806.1"/>
    <property type="molecule type" value="Genomic_DNA"/>
</dbReference>
<reference evidence="1 2" key="1">
    <citation type="submission" date="2018-09" db="EMBL/GenBank/DDBJ databases">
        <title>Insights into the microbiota of Asian seabass (Lates calcarifer) with tenacibaculosis symptoms and description of sp. nov. Tenacibaculum singaporense.</title>
        <authorList>
            <person name="Miyake S."/>
            <person name="Soh M."/>
            <person name="Azman M.N."/>
            <person name="Ngoh S.Y."/>
            <person name="Orban L."/>
        </authorList>
    </citation>
    <scope>NUCLEOTIDE SEQUENCE [LARGE SCALE GENOMIC DNA]</scope>
    <source>
        <strain evidence="1 2">DSM 106434</strain>
    </source>
</reference>
<accession>A0A3S8R7R0</accession>
<organism evidence="1 2">
    <name type="scientific">Tenacibaculum singaporense</name>
    <dbReference type="NCBI Taxonomy" id="2358479"/>
    <lineage>
        <taxon>Bacteria</taxon>
        <taxon>Pseudomonadati</taxon>
        <taxon>Bacteroidota</taxon>
        <taxon>Flavobacteriia</taxon>
        <taxon>Flavobacteriales</taxon>
        <taxon>Flavobacteriaceae</taxon>
        <taxon>Tenacibaculum</taxon>
    </lineage>
</organism>
<dbReference type="KEGG" id="tsig:D6T69_09865"/>
<proteinExistence type="predicted"/>
<gene>
    <name evidence="1" type="ORF">D6T69_09865</name>
</gene>
<sequence>MVSLGFKLYDKDTIESYQYEYDSGTTIEELSESFSKVEITDLYLSDYEYLDDRKHIVYEDFFQNSLVINLYSLLTSIICLNNVQLSELKYELNENYGYDNDSNYGFCEGGPNFIYKIHLSIEHIGVFDELVKTYVKPKINIPKFYWKFYQENKPLDDQSSIKILTTSTKARRLGYLVLLTDFFHLYNKVSASTINKKFEEFASQSYIVEELKSYKNDKGDVKITKTGISAKPYITLAEQIGLIKKINNVYSIGKKLKVYDLIRNSGIDKKEKHFFELDKFSKLFFFEELLKSDFLYLSILLELIYIKKYVSFLYLRDVFQQAVLNRLESFIGKYNLPASTKREIFRIRKRIENWDKPKIYLEHVLMPRINWLFDLGLIDFKDDKLFFLNESGKVLFNNLCYWYDIEGWYIVNPEQYISRFYQHIFTLIYAPNSKVDEKENFDLKELRKKINSYIEDSFTRFKTLAPNRVTLSQAIQYTKYNLFLKDEIPVEYKFIENHIKEHSKGKYIYKYQSQYGDGYVQKR</sequence>
<keyword evidence="2" id="KW-1185">Reference proteome</keyword>
<protein>
    <submittedName>
        <fullName evidence="1">Uncharacterized protein</fullName>
    </submittedName>
</protein>